<comment type="cofactor">
    <cofactor evidence="1">
        <name>heme b</name>
        <dbReference type="ChEBI" id="CHEBI:60344"/>
    </cofactor>
</comment>
<feature type="transmembrane region" description="Helical" evidence="13">
    <location>
        <begin position="146"/>
        <end position="166"/>
    </location>
</feature>
<evidence type="ECO:0000256" key="5">
    <source>
        <dbReference type="ARBA" id="ARBA00022989"/>
    </source>
</evidence>
<evidence type="ECO:0000256" key="2">
    <source>
        <dbReference type="ARBA" id="ARBA00004141"/>
    </source>
</evidence>
<reference evidence="14 15" key="1">
    <citation type="submission" date="2013-03" db="EMBL/GenBank/DDBJ databases">
        <title>The Genome Sequence of Capronia coronata CBS 617.96.</title>
        <authorList>
            <consortium name="The Broad Institute Genomics Platform"/>
            <person name="Cuomo C."/>
            <person name="de Hoog S."/>
            <person name="Gorbushina A."/>
            <person name="Walker B."/>
            <person name="Young S.K."/>
            <person name="Zeng Q."/>
            <person name="Gargeya S."/>
            <person name="Fitzgerald M."/>
            <person name="Haas B."/>
            <person name="Abouelleil A."/>
            <person name="Allen A.W."/>
            <person name="Alvarado L."/>
            <person name="Arachchi H.M."/>
            <person name="Berlin A.M."/>
            <person name="Chapman S.B."/>
            <person name="Gainer-Dewar J."/>
            <person name="Goldberg J."/>
            <person name="Griggs A."/>
            <person name="Gujja S."/>
            <person name="Hansen M."/>
            <person name="Howarth C."/>
            <person name="Imamovic A."/>
            <person name="Ireland A."/>
            <person name="Larimer J."/>
            <person name="McCowan C."/>
            <person name="Murphy C."/>
            <person name="Pearson M."/>
            <person name="Poon T.W."/>
            <person name="Priest M."/>
            <person name="Roberts A."/>
            <person name="Saif S."/>
            <person name="Shea T."/>
            <person name="Sisk P."/>
            <person name="Sykes S."/>
            <person name="Wortman J."/>
            <person name="Nusbaum C."/>
            <person name="Birren B."/>
        </authorList>
    </citation>
    <scope>NUCLEOTIDE SEQUENCE [LARGE SCALE GENOMIC DNA]</scope>
    <source>
        <strain evidence="14 15">CBS 617.96</strain>
    </source>
</reference>
<feature type="transmembrane region" description="Helical" evidence="13">
    <location>
        <begin position="491"/>
        <end position="513"/>
    </location>
</feature>
<proteinExistence type="inferred from homology"/>
<evidence type="ECO:0000256" key="4">
    <source>
        <dbReference type="ARBA" id="ARBA00022723"/>
    </source>
</evidence>
<dbReference type="AlphaFoldDB" id="W9Z1N8"/>
<dbReference type="GO" id="GO:0006784">
    <property type="term" value="P:heme A biosynthetic process"/>
    <property type="evidence" value="ECO:0007669"/>
    <property type="project" value="InterPro"/>
</dbReference>
<protein>
    <submittedName>
        <fullName evidence="14">Cytochrome c oxidase assembly protein subunit 15</fullName>
    </submittedName>
</protein>
<comment type="caution">
    <text evidence="14">The sequence shown here is derived from an EMBL/GenBank/DDBJ whole genome shotgun (WGS) entry which is preliminary data.</text>
</comment>
<dbReference type="GO" id="GO:0120547">
    <property type="term" value="F:heme A synthase activity"/>
    <property type="evidence" value="ECO:0007669"/>
    <property type="project" value="UniProtKB-EC"/>
</dbReference>
<feature type="region of interest" description="Disordered" evidence="12">
    <location>
        <begin position="102"/>
        <end position="141"/>
    </location>
</feature>
<dbReference type="Pfam" id="PF02628">
    <property type="entry name" value="COX15-CtaA"/>
    <property type="match status" value="1"/>
</dbReference>
<accession>W9Z1N8</accession>
<dbReference type="STRING" id="1182541.W9Z1N8"/>
<comment type="catalytic activity">
    <reaction evidence="11">
        <text>Fe(II)-heme o + 2 A + H2O = Fe(II)-heme a + 2 AH2</text>
        <dbReference type="Rhea" id="RHEA:63388"/>
        <dbReference type="ChEBI" id="CHEBI:13193"/>
        <dbReference type="ChEBI" id="CHEBI:15377"/>
        <dbReference type="ChEBI" id="CHEBI:17499"/>
        <dbReference type="ChEBI" id="CHEBI:60530"/>
        <dbReference type="ChEBI" id="CHEBI:61715"/>
        <dbReference type="EC" id="1.17.99.9"/>
    </reaction>
    <physiologicalReaction direction="left-to-right" evidence="11">
        <dbReference type="Rhea" id="RHEA:63389"/>
    </physiologicalReaction>
</comment>
<dbReference type="InterPro" id="IPR023754">
    <property type="entry name" value="HemeA_Synthase_type2"/>
</dbReference>
<dbReference type="Proteomes" id="UP000019484">
    <property type="component" value="Unassembled WGS sequence"/>
</dbReference>
<dbReference type="RefSeq" id="XP_007719715.1">
    <property type="nucleotide sequence ID" value="XM_007721525.1"/>
</dbReference>
<feature type="compositionally biased region" description="Polar residues" evidence="12">
    <location>
        <begin position="50"/>
        <end position="65"/>
    </location>
</feature>
<keyword evidence="7" id="KW-0408">Iron</keyword>
<evidence type="ECO:0000256" key="8">
    <source>
        <dbReference type="ARBA" id="ARBA00023133"/>
    </source>
</evidence>
<dbReference type="GO" id="GO:0046872">
    <property type="term" value="F:metal ion binding"/>
    <property type="evidence" value="ECO:0007669"/>
    <property type="project" value="UniProtKB-KW"/>
</dbReference>
<feature type="transmembrane region" description="Helical" evidence="13">
    <location>
        <begin position="299"/>
        <end position="320"/>
    </location>
</feature>
<dbReference type="PANTHER" id="PTHR23289:SF2">
    <property type="entry name" value="CYTOCHROME C OXIDASE ASSEMBLY PROTEIN COX15 HOMOLOG"/>
    <property type="match status" value="1"/>
</dbReference>
<feature type="transmembrane region" description="Helical" evidence="13">
    <location>
        <begin position="426"/>
        <end position="445"/>
    </location>
</feature>
<keyword evidence="8" id="KW-0350">Heme biosynthesis</keyword>
<feature type="transmembrane region" description="Helical" evidence="13">
    <location>
        <begin position="355"/>
        <end position="381"/>
    </location>
</feature>
<dbReference type="GeneID" id="19155514"/>
<evidence type="ECO:0000256" key="9">
    <source>
        <dbReference type="ARBA" id="ARBA00023136"/>
    </source>
</evidence>
<dbReference type="HAMAP" id="MF_01665">
    <property type="entry name" value="HemeA_synth_type2"/>
    <property type="match status" value="1"/>
</dbReference>
<dbReference type="GO" id="GO:0016653">
    <property type="term" value="F:oxidoreductase activity, acting on NAD(P)H, heme protein as acceptor"/>
    <property type="evidence" value="ECO:0007669"/>
    <property type="project" value="TreeGrafter"/>
</dbReference>
<keyword evidence="3 13" id="KW-0812">Transmembrane</keyword>
<dbReference type="GO" id="GO:0005743">
    <property type="term" value="C:mitochondrial inner membrane"/>
    <property type="evidence" value="ECO:0007669"/>
    <property type="project" value="TreeGrafter"/>
</dbReference>
<evidence type="ECO:0000256" key="10">
    <source>
        <dbReference type="ARBA" id="ARBA00044501"/>
    </source>
</evidence>
<evidence type="ECO:0000256" key="12">
    <source>
        <dbReference type="SAM" id="MobiDB-lite"/>
    </source>
</evidence>
<feature type="transmembrane region" description="Helical" evidence="13">
    <location>
        <begin position="466"/>
        <end position="485"/>
    </location>
</feature>
<organism evidence="14 15">
    <name type="scientific">Capronia coronata CBS 617.96</name>
    <dbReference type="NCBI Taxonomy" id="1182541"/>
    <lineage>
        <taxon>Eukaryota</taxon>
        <taxon>Fungi</taxon>
        <taxon>Dikarya</taxon>
        <taxon>Ascomycota</taxon>
        <taxon>Pezizomycotina</taxon>
        <taxon>Eurotiomycetes</taxon>
        <taxon>Chaetothyriomycetidae</taxon>
        <taxon>Chaetothyriales</taxon>
        <taxon>Herpotrichiellaceae</taxon>
        <taxon>Capronia</taxon>
    </lineage>
</organism>
<keyword evidence="4" id="KW-0479">Metal-binding</keyword>
<dbReference type="OrthoDB" id="1726137at2759"/>
<evidence type="ECO:0000256" key="7">
    <source>
        <dbReference type="ARBA" id="ARBA00023004"/>
    </source>
</evidence>
<evidence type="ECO:0000256" key="11">
    <source>
        <dbReference type="ARBA" id="ARBA00048044"/>
    </source>
</evidence>
<dbReference type="EMBL" id="AMWN01000001">
    <property type="protein sequence ID" value="EXJ95486.1"/>
    <property type="molecule type" value="Genomic_DNA"/>
</dbReference>
<evidence type="ECO:0000313" key="14">
    <source>
        <dbReference type="EMBL" id="EXJ95486.1"/>
    </source>
</evidence>
<keyword evidence="9 13" id="KW-0472">Membrane</keyword>
<comment type="pathway">
    <text evidence="10">Porphyrin-containing compound metabolism; heme A biosynthesis; heme A from heme O: step 1/1.</text>
</comment>
<feature type="region of interest" description="Disordered" evidence="12">
    <location>
        <begin position="45"/>
        <end position="65"/>
    </location>
</feature>
<name>W9Z1N8_9EURO</name>
<evidence type="ECO:0000256" key="13">
    <source>
        <dbReference type="SAM" id="Phobius"/>
    </source>
</evidence>
<comment type="subcellular location">
    <subcellularLocation>
        <location evidence="2">Membrane</location>
        <topology evidence="2">Multi-pass membrane protein</topology>
    </subcellularLocation>
</comment>
<gene>
    <name evidence="14" type="ORF">A1O1_00608</name>
</gene>
<evidence type="ECO:0000256" key="6">
    <source>
        <dbReference type="ARBA" id="ARBA00023002"/>
    </source>
</evidence>
<keyword evidence="15" id="KW-1185">Reference proteome</keyword>
<feature type="transmembrane region" description="Helical" evidence="13">
    <location>
        <begin position="261"/>
        <end position="279"/>
    </location>
</feature>
<dbReference type="eggNOG" id="KOG2725">
    <property type="taxonomic scope" value="Eukaryota"/>
</dbReference>
<keyword evidence="5 13" id="KW-1133">Transmembrane helix</keyword>
<feature type="transmembrane region" description="Helical" evidence="13">
    <location>
        <begin position="231"/>
        <end position="249"/>
    </location>
</feature>
<dbReference type="InterPro" id="IPR003780">
    <property type="entry name" value="COX15/CtaA_fam"/>
</dbReference>
<keyword evidence="6" id="KW-0560">Oxidoreductase</keyword>
<dbReference type="HOGENOM" id="CLU_017627_4_2_1"/>
<dbReference type="PANTHER" id="PTHR23289">
    <property type="entry name" value="CYTOCHROME C OXIDASE ASSEMBLY PROTEIN COX15"/>
    <property type="match status" value="1"/>
</dbReference>
<evidence type="ECO:0000313" key="15">
    <source>
        <dbReference type="Proteomes" id="UP000019484"/>
    </source>
</evidence>
<evidence type="ECO:0000256" key="3">
    <source>
        <dbReference type="ARBA" id="ARBA00022692"/>
    </source>
</evidence>
<sequence>MLPASGFGRALREAAPSLSKRFFDCSSRRHASLLGQSQHVTAFKTERRSASTLPSRCLSTTPKSSNRRTQFLHACSRTSQADVRREATSRFDRAFSISSRTSTTASEATIRDTAKSSVEGSGQGAESESKSKSRKSSFPDTSSNTVAYWLLGSAASVFGIVVFGGLTRLTESGLSITEWKPVTGSLPPMSQEDWEAEFAKYRSSPEFKLLNSRMTLDEFKSIYWMEWIHRLWGRFIGISFVVPAVYFVARKQVSRSMAWRLLGIAGLIGFQGFIGWWMVKSGLKDDLFAPGSHPRVSQYRLTAHLGTAFICYLAMLWSGLDILRTNKLLRAPADVAEASLKALRNPALRPFKRSVGLLAGLIFLTAMSGGLVAGLDAGLIYNEFPYMGLGLTPPKSELWDPFYSHTPDHSDLWWRNMLENPSLVQLDHRILATTTFTAVMALWAYSRSGAMQKVLPAAAKRGVHGVVGFVWLQVILGISTLWYLVPTSLASAHQAGSLALLTWTVVLGSRVWLPSRAAHILAQRMQQNIGTAGHYHATLSAANGSGSGATVLAATVMPAVTALGLMLSTNAENGLRTQLRGRQESQHLTSGSDKGGQQ</sequence>
<evidence type="ECO:0000256" key="1">
    <source>
        <dbReference type="ARBA" id="ARBA00001970"/>
    </source>
</evidence>